<reference evidence="1" key="1">
    <citation type="thesis" date="2020" institute="ProQuest LLC" country="789 East Eisenhower Parkway, Ann Arbor, MI, USA">
        <title>Comparative Genomics and Chromosome Evolution.</title>
        <authorList>
            <person name="Mudd A.B."/>
        </authorList>
    </citation>
    <scope>NUCLEOTIDE SEQUENCE</scope>
    <source>
        <strain evidence="1">237g6f4</strain>
        <tissue evidence="1">Blood</tissue>
    </source>
</reference>
<dbReference type="EMBL" id="WNYA01101046">
    <property type="protein sequence ID" value="KAG8534542.1"/>
    <property type="molecule type" value="Genomic_DNA"/>
</dbReference>
<keyword evidence="2" id="KW-1185">Reference proteome</keyword>
<gene>
    <name evidence="1" type="ORF">GDO81_019191</name>
</gene>
<proteinExistence type="predicted"/>
<dbReference type="Proteomes" id="UP000824782">
    <property type="component" value="Unassembled WGS sequence"/>
</dbReference>
<dbReference type="AlphaFoldDB" id="A0AAV6YH28"/>
<organism evidence="1 2">
    <name type="scientific">Engystomops pustulosus</name>
    <name type="common">Tungara frog</name>
    <name type="synonym">Physalaemus pustulosus</name>
    <dbReference type="NCBI Taxonomy" id="76066"/>
    <lineage>
        <taxon>Eukaryota</taxon>
        <taxon>Metazoa</taxon>
        <taxon>Chordata</taxon>
        <taxon>Craniata</taxon>
        <taxon>Vertebrata</taxon>
        <taxon>Euteleostomi</taxon>
        <taxon>Amphibia</taxon>
        <taxon>Batrachia</taxon>
        <taxon>Anura</taxon>
        <taxon>Neobatrachia</taxon>
        <taxon>Hyloidea</taxon>
        <taxon>Leptodactylidae</taxon>
        <taxon>Leiuperinae</taxon>
        <taxon>Engystomops</taxon>
    </lineage>
</organism>
<sequence length="124" mass="13316">MLLALIFCAPETLRLPWVLGVAAEVTSLRPWLRADLLTPSVLAGNWFLLPPAGLVRETGAWDFPAGFIPQNPLPPWGGESRPGRIGFAPGGAGAQSKTTTPVSSSAHNEMHSLFCCWCNHCVHT</sequence>
<protein>
    <recommendedName>
        <fullName evidence="3">Secreted protein</fullName>
    </recommendedName>
</protein>
<evidence type="ECO:0000313" key="1">
    <source>
        <dbReference type="EMBL" id="KAG8534542.1"/>
    </source>
</evidence>
<name>A0AAV6YH28_ENGPU</name>
<evidence type="ECO:0000313" key="2">
    <source>
        <dbReference type="Proteomes" id="UP000824782"/>
    </source>
</evidence>
<accession>A0AAV6YH28</accession>
<comment type="caution">
    <text evidence="1">The sequence shown here is derived from an EMBL/GenBank/DDBJ whole genome shotgun (WGS) entry which is preliminary data.</text>
</comment>
<evidence type="ECO:0008006" key="3">
    <source>
        <dbReference type="Google" id="ProtNLM"/>
    </source>
</evidence>